<evidence type="ECO:0000313" key="1">
    <source>
        <dbReference type="EMBL" id="NDU94272.1"/>
    </source>
</evidence>
<organism evidence="1 2">
    <name type="scientific">Spirosoma terrae</name>
    <dbReference type="NCBI Taxonomy" id="1968276"/>
    <lineage>
        <taxon>Bacteria</taxon>
        <taxon>Pseudomonadati</taxon>
        <taxon>Bacteroidota</taxon>
        <taxon>Cytophagia</taxon>
        <taxon>Cytophagales</taxon>
        <taxon>Cytophagaceae</taxon>
        <taxon>Spirosoma</taxon>
    </lineage>
</organism>
<evidence type="ECO:0008006" key="3">
    <source>
        <dbReference type="Google" id="ProtNLM"/>
    </source>
</evidence>
<evidence type="ECO:0000313" key="2">
    <source>
        <dbReference type="Proteomes" id="UP000474175"/>
    </source>
</evidence>
<proteinExistence type="predicted"/>
<dbReference type="Proteomes" id="UP000474175">
    <property type="component" value="Unassembled WGS sequence"/>
</dbReference>
<dbReference type="RefSeq" id="WP_163943979.1">
    <property type="nucleotide sequence ID" value="NZ_JAAFZH010000002.1"/>
</dbReference>
<dbReference type="EMBL" id="JAAFZH010000002">
    <property type="protein sequence ID" value="NDU94272.1"/>
    <property type="molecule type" value="Genomic_DNA"/>
</dbReference>
<protein>
    <recommendedName>
        <fullName evidence="3">DUF2961 domain-containing protein</fullName>
    </recommendedName>
</protein>
<name>A0A6L9L4C3_9BACT</name>
<gene>
    <name evidence="1" type="ORF">GK108_05255</name>
</gene>
<reference evidence="1 2" key="1">
    <citation type="submission" date="2020-02" db="EMBL/GenBank/DDBJ databases">
        <title>Draft genome sequence of two Spirosoma agri KCTC 52727 and Spirosoma terrae KCTC 52035.</title>
        <authorList>
            <person name="Rojas J."/>
            <person name="Ambika Manirajan B."/>
            <person name="Suarez C."/>
            <person name="Ratering S."/>
            <person name="Schnell S."/>
        </authorList>
    </citation>
    <scope>NUCLEOTIDE SEQUENCE [LARGE SCALE GENOMIC DNA]</scope>
    <source>
        <strain evidence="1 2">KCTC 52035</strain>
    </source>
</reference>
<dbReference type="AlphaFoldDB" id="A0A6L9L4C3"/>
<accession>A0A6L9L4C3</accession>
<comment type="caution">
    <text evidence="1">The sequence shown here is derived from an EMBL/GenBank/DDBJ whole genome shotgun (WGS) entry which is preliminary data.</text>
</comment>
<sequence>MRSYQSHLQATQSAGEALVANRKPVLRSSAIFPVLHTASYSSKVIFMGYWLLKRNIREVGLLYTLRNAAGTLLSRKYILLDSAKAWSIQMSEYDELLQELGEPDNFIGSLELEVFSTQDLVFPYPAFVLVYYNDTSSSVVHTVGRVYNDIEDLQQNNEYQVSESGFDIYGRDGLLPFLSFTNGPLANENPLVTYELVNSQHQTLRGTFALTALKPYETVFIYLKEHIDLKPFLGDEPGMIRFGHNFSGFFPRFLVGNIDEPVRSISITHSYYDSSAIADAKAYWPRQDERFMDSSTSIPLYLTDGQFTKLVVYPIFSPSDFTLSFRFYDADGLFLGEVINARTFQSASQEYVQIDLGELAQQADIAVDDAKTAQLIAHWDDSTRIPTRLKFGLNVGYQNRPSALPSNICFAPQVGNAKMLSKPGTFRWAPFVNVGDSEIALTNSAPLHGYDRSANVALSFYREADSSVLERNCVVPANGLFTIRISDDDELRQFFGDASGWIAARADNPFLNGYYFDFHPSGAVAADHLF</sequence>
<keyword evidence="2" id="KW-1185">Reference proteome</keyword>